<organism evidence="4 5">
    <name type="scientific">Pseudomonas prosekii</name>
    <dbReference type="NCBI Taxonomy" id="1148509"/>
    <lineage>
        <taxon>Bacteria</taxon>
        <taxon>Pseudomonadati</taxon>
        <taxon>Pseudomonadota</taxon>
        <taxon>Gammaproteobacteria</taxon>
        <taxon>Pseudomonadales</taxon>
        <taxon>Pseudomonadaceae</taxon>
        <taxon>Pseudomonas</taxon>
    </lineage>
</organism>
<feature type="non-terminal residue" evidence="4">
    <location>
        <position position="1"/>
    </location>
</feature>
<evidence type="ECO:0000313" key="4">
    <source>
        <dbReference type="EMBL" id="RLU11522.1"/>
    </source>
</evidence>
<reference evidence="4 5" key="1">
    <citation type="journal article" date="2018" name="Front. Microbiol.">
        <title>Discovery of Phloeophagus Beetles as a Source of Pseudomonas Strains That Produce Potentially New Bioactive Substances and Description of Pseudomonas bohemica sp. nov.</title>
        <authorList>
            <person name="Saati-Santamaria Z."/>
            <person name="Lopez-Mondejar R."/>
            <person name="Jimenez-Gomez A."/>
            <person name="Diez-Mendez A."/>
            <person name="Vetrovsky T."/>
            <person name="Igual J.M."/>
            <person name="Velazquez E."/>
            <person name="Kolarik M."/>
            <person name="Rivas R."/>
            <person name="Garcia-Fraile P."/>
        </authorList>
    </citation>
    <scope>NUCLEOTIDE SEQUENCE [LARGE SCALE GENOMIC DNA]</scope>
    <source>
        <strain evidence="4 5">A2-NA12</strain>
    </source>
</reference>
<dbReference type="PROSITE" id="PS50887">
    <property type="entry name" value="GGDEF"/>
    <property type="match status" value="1"/>
</dbReference>
<dbReference type="PANTHER" id="PTHR45138">
    <property type="entry name" value="REGULATORY COMPONENTS OF SENSORY TRANSDUCTION SYSTEM"/>
    <property type="match status" value="1"/>
</dbReference>
<dbReference type="InterPro" id="IPR050469">
    <property type="entry name" value="Diguanylate_Cyclase"/>
</dbReference>
<gene>
    <name evidence="4" type="ORF">CS076_09905</name>
</gene>
<evidence type="ECO:0000256" key="2">
    <source>
        <dbReference type="ARBA" id="ARBA00034247"/>
    </source>
</evidence>
<dbReference type="InterPro" id="IPR029787">
    <property type="entry name" value="Nucleotide_cyclase"/>
</dbReference>
<comment type="caution">
    <text evidence="4">The sequence shown here is derived from an EMBL/GenBank/DDBJ whole genome shotgun (WGS) entry which is preliminary data.</text>
</comment>
<dbReference type="RefSeq" id="WP_121732105.1">
    <property type="nucleotide sequence ID" value="NZ_PEGA01000008.1"/>
</dbReference>
<comment type="catalytic activity">
    <reaction evidence="2">
        <text>2 GTP = 3',3'-c-di-GMP + 2 diphosphate</text>
        <dbReference type="Rhea" id="RHEA:24898"/>
        <dbReference type="ChEBI" id="CHEBI:33019"/>
        <dbReference type="ChEBI" id="CHEBI:37565"/>
        <dbReference type="ChEBI" id="CHEBI:58805"/>
        <dbReference type="EC" id="2.7.7.65"/>
    </reaction>
</comment>
<proteinExistence type="predicted"/>
<feature type="domain" description="GGDEF" evidence="3">
    <location>
        <begin position="1"/>
        <end position="60"/>
    </location>
</feature>
<dbReference type="Gene3D" id="3.30.70.270">
    <property type="match status" value="1"/>
</dbReference>
<dbReference type="Proteomes" id="UP000282672">
    <property type="component" value="Unassembled WGS sequence"/>
</dbReference>
<dbReference type="GO" id="GO:0043709">
    <property type="term" value="P:cell adhesion involved in single-species biofilm formation"/>
    <property type="evidence" value="ECO:0007669"/>
    <property type="project" value="TreeGrafter"/>
</dbReference>
<dbReference type="PANTHER" id="PTHR45138:SF9">
    <property type="entry name" value="DIGUANYLATE CYCLASE DGCM-RELATED"/>
    <property type="match status" value="1"/>
</dbReference>
<dbReference type="InterPro" id="IPR000160">
    <property type="entry name" value="GGDEF_dom"/>
</dbReference>
<dbReference type="EC" id="2.7.7.65" evidence="1"/>
<dbReference type="SUPFAM" id="SSF55073">
    <property type="entry name" value="Nucleotide cyclase"/>
    <property type="match status" value="1"/>
</dbReference>
<protein>
    <recommendedName>
        <fullName evidence="1">diguanylate cyclase</fullName>
        <ecNumber evidence="1">2.7.7.65</ecNumber>
    </recommendedName>
</protein>
<dbReference type="GO" id="GO:0052621">
    <property type="term" value="F:diguanylate cyclase activity"/>
    <property type="evidence" value="ECO:0007669"/>
    <property type="project" value="UniProtKB-EC"/>
</dbReference>
<dbReference type="GO" id="GO:1902201">
    <property type="term" value="P:negative regulation of bacterial-type flagellum-dependent cell motility"/>
    <property type="evidence" value="ECO:0007669"/>
    <property type="project" value="TreeGrafter"/>
</dbReference>
<evidence type="ECO:0000313" key="5">
    <source>
        <dbReference type="Proteomes" id="UP000282672"/>
    </source>
</evidence>
<evidence type="ECO:0000256" key="1">
    <source>
        <dbReference type="ARBA" id="ARBA00012528"/>
    </source>
</evidence>
<dbReference type="AlphaFoldDB" id="A0A3L8CTJ3"/>
<name>A0A3L8CTJ3_9PSED</name>
<dbReference type="InterPro" id="IPR043128">
    <property type="entry name" value="Rev_trsase/Diguanyl_cyclase"/>
</dbReference>
<dbReference type="NCBIfam" id="TIGR00254">
    <property type="entry name" value="GGDEF"/>
    <property type="match status" value="1"/>
</dbReference>
<accession>A0A3L8CTJ3</accession>
<evidence type="ECO:0000259" key="3">
    <source>
        <dbReference type="PROSITE" id="PS50887"/>
    </source>
</evidence>
<dbReference type="Pfam" id="PF00990">
    <property type="entry name" value="GGDEF"/>
    <property type="match status" value="1"/>
</dbReference>
<sequence>VIDKNISHSGSPTGHVTVSLGCYSFVPSGRDSVEVFIQRADAALYQAKHSGRNRTAVLSMEGGVETLTRSDR</sequence>
<dbReference type="GO" id="GO:0005886">
    <property type="term" value="C:plasma membrane"/>
    <property type="evidence" value="ECO:0007669"/>
    <property type="project" value="TreeGrafter"/>
</dbReference>
<dbReference type="EMBL" id="PEGA01000008">
    <property type="protein sequence ID" value="RLU11522.1"/>
    <property type="molecule type" value="Genomic_DNA"/>
</dbReference>